<dbReference type="SUPFAM" id="SSF58026">
    <property type="entry name" value="Delta-sleep-inducing peptide immunoreactive peptide"/>
    <property type="match status" value="1"/>
</dbReference>
<dbReference type="Proteomes" id="UP000694620">
    <property type="component" value="Chromosome 3"/>
</dbReference>
<dbReference type="Ensembl" id="ENSECRT00000011507.1">
    <property type="protein sequence ID" value="ENSECRP00000011320.1"/>
    <property type="gene ID" value="ENSECRG00000007547.1"/>
</dbReference>
<evidence type="ECO:0000313" key="3">
    <source>
        <dbReference type="Proteomes" id="UP000694620"/>
    </source>
</evidence>
<keyword evidence="1" id="KW-0175">Coiled coil</keyword>
<reference evidence="2" key="3">
    <citation type="submission" date="2025-09" db="UniProtKB">
        <authorList>
            <consortium name="Ensembl"/>
        </authorList>
    </citation>
    <scope>IDENTIFICATION</scope>
</reference>
<dbReference type="GeneTree" id="ENSGT00940000159144"/>
<accession>A0A8C4S2K8</accession>
<dbReference type="InterPro" id="IPR000580">
    <property type="entry name" value="TSC22/Bun"/>
</dbReference>
<dbReference type="Pfam" id="PF01166">
    <property type="entry name" value="TSC22"/>
    <property type="match status" value="1"/>
</dbReference>
<evidence type="ECO:0000256" key="1">
    <source>
        <dbReference type="SAM" id="Coils"/>
    </source>
</evidence>
<dbReference type="PANTHER" id="PTHR46894:SF1">
    <property type="entry name" value="TSC22 DOMAIN FAMILY PROTEIN 2"/>
    <property type="match status" value="1"/>
</dbReference>
<feature type="coiled-coil region" evidence="1">
    <location>
        <begin position="8"/>
        <end position="42"/>
    </location>
</feature>
<sequence>MPMKSHLMYAVREEVEVLREQIKELIERNSLLERENSVLKSIASSEQLSQLQTQMKALTGTSGGPPPTSA</sequence>
<protein>
    <submittedName>
        <fullName evidence="2">Uncharacterized protein</fullName>
    </submittedName>
</protein>
<keyword evidence="3" id="KW-1185">Reference proteome</keyword>
<proteinExistence type="predicted"/>
<organism evidence="2 3">
    <name type="scientific">Erpetoichthys calabaricus</name>
    <name type="common">Rope fish</name>
    <name type="synonym">Calamoichthys calabaricus</name>
    <dbReference type="NCBI Taxonomy" id="27687"/>
    <lineage>
        <taxon>Eukaryota</taxon>
        <taxon>Metazoa</taxon>
        <taxon>Chordata</taxon>
        <taxon>Craniata</taxon>
        <taxon>Vertebrata</taxon>
        <taxon>Euteleostomi</taxon>
        <taxon>Actinopterygii</taxon>
        <taxon>Polypteriformes</taxon>
        <taxon>Polypteridae</taxon>
        <taxon>Erpetoichthys</taxon>
    </lineage>
</organism>
<dbReference type="Gene3D" id="1.20.5.490">
    <property type="entry name" value="Single helix bin"/>
    <property type="match status" value="1"/>
</dbReference>
<reference evidence="2" key="2">
    <citation type="submission" date="2025-08" db="UniProtKB">
        <authorList>
            <consortium name="Ensembl"/>
        </authorList>
    </citation>
    <scope>IDENTIFICATION</scope>
</reference>
<evidence type="ECO:0000313" key="2">
    <source>
        <dbReference type="Ensembl" id="ENSECRP00000011320.1"/>
    </source>
</evidence>
<name>A0A8C4S2K8_ERPCA</name>
<reference evidence="2" key="1">
    <citation type="submission" date="2021-06" db="EMBL/GenBank/DDBJ databases">
        <authorList>
            <consortium name="Wellcome Sanger Institute Data Sharing"/>
        </authorList>
    </citation>
    <scope>NUCLEOTIDE SEQUENCE [LARGE SCALE GENOMIC DNA]</scope>
</reference>
<dbReference type="PANTHER" id="PTHR46894">
    <property type="entry name" value="TSC22 DOMAIN FAMILY PROTEIN 2"/>
    <property type="match status" value="1"/>
</dbReference>
<dbReference type="AlphaFoldDB" id="A0A8C4S2K8"/>
<dbReference type="InterPro" id="IPR053049">
    <property type="entry name" value="TSC22_domain_protein_2"/>
</dbReference>
<dbReference type="GO" id="GO:0006357">
    <property type="term" value="P:regulation of transcription by RNA polymerase II"/>
    <property type="evidence" value="ECO:0007669"/>
    <property type="project" value="InterPro"/>
</dbReference>